<dbReference type="InterPro" id="IPR050721">
    <property type="entry name" value="Trk_Ktr_HKT_K-transport"/>
</dbReference>
<proteinExistence type="predicted"/>
<evidence type="ECO:0000313" key="3">
    <source>
        <dbReference type="EMBL" id="TXS93034.1"/>
    </source>
</evidence>
<protein>
    <submittedName>
        <fullName evidence="3">Potassium transporter TrkA</fullName>
    </submittedName>
</protein>
<dbReference type="AlphaFoldDB" id="A0A5C8ZZ68"/>
<dbReference type="Pfam" id="PF02254">
    <property type="entry name" value="TrkA_N"/>
    <property type="match status" value="2"/>
</dbReference>
<feature type="transmembrane region" description="Helical" evidence="1">
    <location>
        <begin position="45"/>
        <end position="63"/>
    </location>
</feature>
<sequence>MQPLQIKRRFPWRSAGALFFFFSSILAFEMGVTVSERPEVADGSLLMKVYYALTLFMLGGADLGTPQGGGLVPRILLWICFFGAPILAASTLVEALLKAIAPRRWQYRRLRDHIIVVGHDELTFSYLRVLRKRNPKIPVVVVSHAAMDSSLIEELKHSFDALVIVGDITHEYCLEQMKVTRARKILLLDDNSLRSYEAASKLLQMRPDIGKRVVIHCGNLRFMRAMADTRVAQQCETFNTYHLAAAGLVRSHMIHHFHETRSKDVVILAGFGRFGQTILEELQRCAIDELASVLIIDRDAERRVLVADEQMAFSGGYQRQVYEGDIAHPEVWRKVSDAVEVTGDNTVFVLGTGREEENLRTALWLRRKYPLSMVIARSSKESLFAAEVGQDHDIVSISINELVEDNIPGSWTAVDN</sequence>
<dbReference type="InterPro" id="IPR003148">
    <property type="entry name" value="RCK_N"/>
</dbReference>
<dbReference type="Gene3D" id="3.40.50.720">
    <property type="entry name" value="NAD(P)-binding Rossmann-like Domain"/>
    <property type="match status" value="2"/>
</dbReference>
<dbReference type="PANTHER" id="PTHR43833">
    <property type="entry name" value="POTASSIUM CHANNEL PROTEIN 2-RELATED-RELATED"/>
    <property type="match status" value="1"/>
</dbReference>
<comment type="caution">
    <text evidence="3">The sequence shown here is derived from an EMBL/GenBank/DDBJ whole genome shotgun (WGS) entry which is preliminary data.</text>
</comment>
<dbReference type="PROSITE" id="PS51201">
    <property type="entry name" value="RCK_N"/>
    <property type="match status" value="1"/>
</dbReference>
<keyword evidence="1" id="KW-0812">Transmembrane</keyword>
<dbReference type="RefSeq" id="WP_148069035.1">
    <property type="nucleotide sequence ID" value="NZ_VRZA01000004.1"/>
</dbReference>
<dbReference type="PANTHER" id="PTHR43833:SF11">
    <property type="entry name" value="VOLTAGE-GATED POTASSIUM CHANNEL KCH"/>
    <property type="match status" value="1"/>
</dbReference>
<keyword evidence="1" id="KW-1133">Transmembrane helix</keyword>
<feature type="domain" description="RCK N-terminal" evidence="2">
    <location>
        <begin position="263"/>
        <end position="399"/>
    </location>
</feature>
<evidence type="ECO:0000259" key="2">
    <source>
        <dbReference type="PROSITE" id="PS51201"/>
    </source>
</evidence>
<accession>A0A5C8ZZ68</accession>
<evidence type="ECO:0000313" key="4">
    <source>
        <dbReference type="Proteomes" id="UP000321039"/>
    </source>
</evidence>
<keyword evidence="1" id="KW-0472">Membrane</keyword>
<feature type="transmembrane region" description="Helical" evidence="1">
    <location>
        <begin position="75"/>
        <end position="101"/>
    </location>
</feature>
<organism evidence="3 4">
    <name type="scientific">Parahaliea maris</name>
    <dbReference type="NCBI Taxonomy" id="2716870"/>
    <lineage>
        <taxon>Bacteria</taxon>
        <taxon>Pseudomonadati</taxon>
        <taxon>Pseudomonadota</taxon>
        <taxon>Gammaproteobacteria</taxon>
        <taxon>Cellvibrionales</taxon>
        <taxon>Halieaceae</taxon>
        <taxon>Parahaliea</taxon>
    </lineage>
</organism>
<evidence type="ECO:0000256" key="1">
    <source>
        <dbReference type="SAM" id="Phobius"/>
    </source>
</evidence>
<keyword evidence="4" id="KW-1185">Reference proteome</keyword>
<name>A0A5C8ZZ68_9GAMM</name>
<gene>
    <name evidence="3" type="ORF">FV139_13880</name>
</gene>
<dbReference type="SUPFAM" id="SSF51735">
    <property type="entry name" value="NAD(P)-binding Rossmann-fold domains"/>
    <property type="match status" value="2"/>
</dbReference>
<feature type="transmembrane region" description="Helical" evidence="1">
    <location>
        <begin position="12"/>
        <end position="33"/>
    </location>
</feature>
<dbReference type="EMBL" id="VRZA01000004">
    <property type="protein sequence ID" value="TXS93034.1"/>
    <property type="molecule type" value="Genomic_DNA"/>
</dbReference>
<reference evidence="3 4" key="1">
    <citation type="submission" date="2019-08" db="EMBL/GenBank/DDBJ databases">
        <title>Parahaliea maris sp. nov., isolated from the surface seawater.</title>
        <authorList>
            <person name="Liu Y."/>
        </authorList>
    </citation>
    <scope>NUCLEOTIDE SEQUENCE [LARGE SCALE GENOMIC DNA]</scope>
    <source>
        <strain evidence="3 4">HSLHS9</strain>
    </source>
</reference>
<dbReference type="Proteomes" id="UP000321039">
    <property type="component" value="Unassembled WGS sequence"/>
</dbReference>
<dbReference type="InterPro" id="IPR036291">
    <property type="entry name" value="NAD(P)-bd_dom_sf"/>
</dbReference>
<dbReference type="GO" id="GO:0006813">
    <property type="term" value="P:potassium ion transport"/>
    <property type="evidence" value="ECO:0007669"/>
    <property type="project" value="InterPro"/>
</dbReference>